<evidence type="ECO:0000313" key="2">
    <source>
        <dbReference type="Proteomes" id="UP000192660"/>
    </source>
</evidence>
<sequence length="42" mass="4576">MIRALAVRLAITLLVGRLVDIWALHVLAENGAPAAWIQAVIR</sequence>
<reference evidence="2" key="1">
    <citation type="submission" date="2017-04" db="EMBL/GenBank/DDBJ databases">
        <authorList>
            <person name="Varghese N."/>
            <person name="Submissions S."/>
        </authorList>
    </citation>
    <scope>NUCLEOTIDE SEQUENCE [LARGE SCALE GENOMIC DNA]</scope>
    <source>
        <strain evidence="2">DSM 9293</strain>
    </source>
</reference>
<evidence type="ECO:0000313" key="1">
    <source>
        <dbReference type="EMBL" id="SMC06903.1"/>
    </source>
</evidence>
<dbReference type="EMBL" id="FWWY01000001">
    <property type="protein sequence ID" value="SMC06903.1"/>
    <property type="molecule type" value="Genomic_DNA"/>
</dbReference>
<gene>
    <name evidence="1" type="ORF">SAMN00768000_3091</name>
</gene>
<proteinExistence type="predicted"/>
<accession>A0A1W1WME6</accession>
<name>A0A1W1WME6_SULTA</name>
<dbReference type="Proteomes" id="UP000192660">
    <property type="component" value="Unassembled WGS sequence"/>
</dbReference>
<organism evidence="1 2">
    <name type="scientific">Sulfobacillus thermosulfidooxidans (strain DSM 9293 / VKM B-1269 / AT-1)</name>
    <dbReference type="NCBI Taxonomy" id="929705"/>
    <lineage>
        <taxon>Bacteria</taxon>
        <taxon>Bacillati</taxon>
        <taxon>Bacillota</taxon>
        <taxon>Clostridia</taxon>
        <taxon>Eubacteriales</taxon>
        <taxon>Clostridiales Family XVII. Incertae Sedis</taxon>
        <taxon>Sulfobacillus</taxon>
    </lineage>
</organism>
<dbReference type="AlphaFoldDB" id="A0A1W1WME6"/>
<protein>
    <submittedName>
        <fullName evidence="1">Uncharacterized protein</fullName>
    </submittedName>
</protein>
<dbReference type="RefSeq" id="WP_020373523.1">
    <property type="nucleotide sequence ID" value="NZ_FWWY01000001.1"/>
</dbReference>
<keyword evidence="2" id="KW-1185">Reference proteome</keyword>